<dbReference type="InterPro" id="IPR050491">
    <property type="entry name" value="AmpC-like"/>
</dbReference>
<dbReference type="Gene3D" id="3.40.710.10">
    <property type="entry name" value="DD-peptidase/beta-lactamase superfamily"/>
    <property type="match status" value="1"/>
</dbReference>
<feature type="chain" id="PRO_5003321113" evidence="1">
    <location>
        <begin position="31"/>
        <end position="368"/>
    </location>
</feature>
<proteinExistence type="predicted"/>
<protein>
    <submittedName>
        <fullName evidence="3">Beta-lactamase</fullName>
        <ecNumber evidence="3">3.5.2.6</ecNumber>
    </submittedName>
</protein>
<dbReference type="eggNOG" id="COG1680">
    <property type="taxonomic scope" value="Bacteria"/>
</dbReference>
<dbReference type="OrthoDB" id="113033at2"/>
<dbReference type="InterPro" id="IPR012338">
    <property type="entry name" value="Beta-lactam/transpept-like"/>
</dbReference>
<feature type="signal peptide" evidence="1">
    <location>
        <begin position="1"/>
        <end position="30"/>
    </location>
</feature>
<dbReference type="RefSeq" id="WP_006275325.1">
    <property type="nucleotide sequence ID" value="NZ_GL883081.1"/>
</dbReference>
<dbReference type="InterPro" id="IPR001466">
    <property type="entry name" value="Beta-lactam-related"/>
</dbReference>
<evidence type="ECO:0000313" key="3">
    <source>
        <dbReference type="EMBL" id="EGF89204.1"/>
    </source>
</evidence>
<dbReference type="EC" id="3.5.2.6" evidence="3"/>
<dbReference type="PANTHER" id="PTHR46825">
    <property type="entry name" value="D-ALANYL-D-ALANINE-CARBOXYPEPTIDASE/ENDOPEPTIDASE AMPH"/>
    <property type="match status" value="1"/>
</dbReference>
<dbReference type="SUPFAM" id="SSF56601">
    <property type="entry name" value="beta-lactamase/transpeptidase-like"/>
    <property type="match status" value="1"/>
</dbReference>
<dbReference type="AlphaFoldDB" id="F4QTQ4"/>
<dbReference type="Pfam" id="PF00144">
    <property type="entry name" value="Beta-lactamase"/>
    <property type="match status" value="1"/>
</dbReference>
<sequence length="368" mass="40144">MTTQKTRSTLLAIALSLAVAMTGLSNPALADGGAARSVINDEAKAGLFSGAVIILKNGKPILDHGWGLADRATGRRWKTSTPTRYASVTKQITALLVFQEVQAGRIDLAAPLSRYIKDAPAWANTVTIEHLLRHTSGLREADTGQSYDFPFHPASSAAELARPLNQATRICSDAPVTAPGTQFQYGDCEYFWLGAVLEQLTGQSWDQLAQERIARPLGLKSWVAAKPGRDTTARGYVVGDKLEPSPGLWAYSTAAGMTGTLKDVARFERALVRSEQLDPKWTAQMLEGRPEFQSHAMGSWSYTLPFDGQDIRFVERQGWVGGIRLMVISLPDEDLVLAMVSNDPDTRFDGAWNPDGFVSRVIRASRLP</sequence>
<evidence type="ECO:0000259" key="2">
    <source>
        <dbReference type="Pfam" id="PF00144"/>
    </source>
</evidence>
<accession>F4QTQ4</accession>
<dbReference type="STRING" id="715226.ABI_45510"/>
<dbReference type="EMBL" id="GL883081">
    <property type="protein sequence ID" value="EGF89204.1"/>
    <property type="molecule type" value="Genomic_DNA"/>
</dbReference>
<evidence type="ECO:0000313" key="4">
    <source>
        <dbReference type="Proteomes" id="UP000006512"/>
    </source>
</evidence>
<keyword evidence="4" id="KW-1185">Reference proteome</keyword>
<reference evidence="4" key="1">
    <citation type="submission" date="2011-03" db="EMBL/GenBank/DDBJ databases">
        <title>Draft genome sequence of Brevundimonas diminuta.</title>
        <authorList>
            <person name="Brown P.J.B."/>
            <person name="Buechlein A."/>
            <person name="Hemmerich C."/>
            <person name="Brun Y.V."/>
        </authorList>
    </citation>
    <scope>NUCLEOTIDE SEQUENCE [LARGE SCALE GENOMIC DNA]</scope>
    <source>
        <strain evidence="4">C19</strain>
    </source>
</reference>
<dbReference type="Proteomes" id="UP000006512">
    <property type="component" value="Unassembled WGS sequence"/>
</dbReference>
<keyword evidence="3" id="KW-0378">Hydrolase</keyword>
<organism evidence="3 4">
    <name type="scientific">Asticcacaulis biprosthecium C19</name>
    <dbReference type="NCBI Taxonomy" id="715226"/>
    <lineage>
        <taxon>Bacteria</taxon>
        <taxon>Pseudomonadati</taxon>
        <taxon>Pseudomonadota</taxon>
        <taxon>Alphaproteobacteria</taxon>
        <taxon>Caulobacterales</taxon>
        <taxon>Caulobacteraceae</taxon>
        <taxon>Asticcacaulis</taxon>
    </lineage>
</organism>
<name>F4QTQ4_9CAUL</name>
<dbReference type="PANTHER" id="PTHR46825:SF9">
    <property type="entry name" value="BETA-LACTAMASE-RELATED DOMAIN-CONTAINING PROTEIN"/>
    <property type="match status" value="1"/>
</dbReference>
<gene>
    <name evidence="3" type="ORF">ABI_45510</name>
</gene>
<evidence type="ECO:0000256" key="1">
    <source>
        <dbReference type="SAM" id="SignalP"/>
    </source>
</evidence>
<feature type="domain" description="Beta-lactamase-related" evidence="2">
    <location>
        <begin position="44"/>
        <end position="347"/>
    </location>
</feature>
<dbReference type="HOGENOM" id="CLU_020027_0_5_5"/>
<dbReference type="GO" id="GO:0008800">
    <property type="term" value="F:beta-lactamase activity"/>
    <property type="evidence" value="ECO:0007669"/>
    <property type="project" value="UniProtKB-EC"/>
</dbReference>
<keyword evidence="1" id="KW-0732">Signal</keyword>